<feature type="domain" description="SLH" evidence="7">
    <location>
        <begin position="546"/>
        <end position="609"/>
    </location>
</feature>
<evidence type="ECO:0000256" key="6">
    <source>
        <dbReference type="SAM" id="MobiDB-lite"/>
    </source>
</evidence>
<dbReference type="OrthoDB" id="9777740at2"/>
<dbReference type="PROSITE" id="PS51272">
    <property type="entry name" value="SLH"/>
    <property type="match status" value="1"/>
</dbReference>
<evidence type="ECO:0000256" key="4">
    <source>
        <dbReference type="ARBA" id="ARBA00023004"/>
    </source>
</evidence>
<dbReference type="GO" id="GO:0016491">
    <property type="term" value="F:oxidoreductase activity"/>
    <property type="evidence" value="ECO:0007669"/>
    <property type="project" value="UniProtKB-KW"/>
</dbReference>
<dbReference type="InterPro" id="IPR039650">
    <property type="entry name" value="HdrA-like"/>
</dbReference>
<evidence type="ECO:0000256" key="3">
    <source>
        <dbReference type="ARBA" id="ARBA00023002"/>
    </source>
</evidence>
<dbReference type="EMBL" id="QOWE01000020">
    <property type="protein sequence ID" value="RCR67327.1"/>
    <property type="molecule type" value="Genomic_DNA"/>
</dbReference>
<dbReference type="AlphaFoldDB" id="A0A368JI38"/>
<keyword evidence="3" id="KW-0560">Oxidoreductase</keyword>
<evidence type="ECO:0000256" key="5">
    <source>
        <dbReference type="ARBA" id="ARBA00023014"/>
    </source>
</evidence>
<evidence type="ECO:0000256" key="1">
    <source>
        <dbReference type="ARBA" id="ARBA00022485"/>
    </source>
</evidence>
<name>A0A368JI38_9BACT</name>
<evidence type="ECO:0000256" key="2">
    <source>
        <dbReference type="ARBA" id="ARBA00022723"/>
    </source>
</evidence>
<organism evidence="8 9">
    <name type="scientific">Larkinella punicea</name>
    <dbReference type="NCBI Taxonomy" id="2315727"/>
    <lineage>
        <taxon>Bacteria</taxon>
        <taxon>Pseudomonadati</taxon>
        <taxon>Bacteroidota</taxon>
        <taxon>Cytophagia</taxon>
        <taxon>Cytophagales</taxon>
        <taxon>Spirosomataceae</taxon>
        <taxon>Larkinella</taxon>
    </lineage>
</organism>
<dbReference type="SUPFAM" id="SSF51905">
    <property type="entry name" value="FAD/NAD(P)-binding domain"/>
    <property type="match status" value="1"/>
</dbReference>
<gene>
    <name evidence="8" type="ORF">DUE52_22635</name>
</gene>
<keyword evidence="1" id="KW-0004">4Fe-4S</keyword>
<protein>
    <submittedName>
        <fullName evidence="8">FAD-dependent oxidoreductase</fullName>
    </submittedName>
</protein>
<dbReference type="PANTHER" id="PTHR43498:SF1">
    <property type="entry name" value="COB--COM HETERODISULFIDE REDUCTASE IRON-SULFUR SUBUNIT A"/>
    <property type="match status" value="1"/>
</dbReference>
<dbReference type="GO" id="GO:0051539">
    <property type="term" value="F:4 iron, 4 sulfur cluster binding"/>
    <property type="evidence" value="ECO:0007669"/>
    <property type="project" value="UniProtKB-KW"/>
</dbReference>
<dbReference type="Gene3D" id="3.50.50.60">
    <property type="entry name" value="FAD/NAD(P)-binding domain"/>
    <property type="match status" value="1"/>
</dbReference>
<dbReference type="Pfam" id="PF00395">
    <property type="entry name" value="SLH"/>
    <property type="match status" value="1"/>
</dbReference>
<accession>A0A368JI38</accession>
<feature type="region of interest" description="Disordered" evidence="6">
    <location>
        <begin position="724"/>
        <end position="745"/>
    </location>
</feature>
<sequence>MTLIAFYPLFRLEMNKTLYSYRQIRVRLGWFLSLTGAIIVLTSSTIPSTVAPQVESYDVVIVGGSSGGIGAAIGAARSGVSVVLIEDTPALGGMISNGISNADCFSYESLSGVFDEFRYAVKAHYLADKAEMETPLFKYRKKSNHIDGRAVQSNEAAAGGRWEPHVADEIFKKMAASYPNLKIYYRRFATGVLKEQNRVTGVTTDTDDKQPITFLGKTIIDATHEADIAAWAGAPYRVGREPRSPLEPHAGEIYYFNDSGEILPGTTGRQDAGIVSSGVRLCVKFFKPEEGTAHLLTTPPPGYDPAKYEHSHYGSGKNPSVPKQKSEMNVNPIGNELQEANWPWPDANRQERQRLYEVYKNHALGFLYYLQTVRGEKHLGLAPDEFRDNGNVPYRVFIREARRIEGEVTMTEADINPFILGNSFVPPFQPTSIAIGHYPMDSKPVHPKTDVSKPDKGEGDFFLANAMTAFQVPYGAIVPKNIDGLLVPVALSATHVAFSSIRMDPTWVVLGQAAGVAASISAQTGVPVRQVSVPQIQEELLKQKCKLVFYWDVQSDHPHFDVIQKASLKGWISGSDTRDFRPDSLLTRAEAASLLTRALQLWPSVSNSHFTDVPFSHPAFRDVETLFDRGALKVLGVEPRWPQAGGYNAQKHMGFGQRSNFGAFRPNAPISATEFQQLIQVLRSGNPTFLPPGELVASASNALPPAPESLTRAAAVNYVDQILNPKPKMETPAPTPISKPKGKRK</sequence>
<proteinExistence type="predicted"/>
<dbReference type="Proteomes" id="UP000253383">
    <property type="component" value="Unassembled WGS sequence"/>
</dbReference>
<dbReference type="InterPro" id="IPR036188">
    <property type="entry name" value="FAD/NAD-bd_sf"/>
</dbReference>
<dbReference type="Pfam" id="PF12831">
    <property type="entry name" value="FAD_oxidored"/>
    <property type="match status" value="1"/>
</dbReference>
<evidence type="ECO:0000259" key="7">
    <source>
        <dbReference type="PROSITE" id="PS51272"/>
    </source>
</evidence>
<comment type="caution">
    <text evidence="8">The sequence shown here is derived from an EMBL/GenBank/DDBJ whole genome shotgun (WGS) entry which is preliminary data.</text>
</comment>
<keyword evidence="9" id="KW-1185">Reference proteome</keyword>
<dbReference type="PANTHER" id="PTHR43498">
    <property type="entry name" value="FERREDOXIN:COB-COM HETERODISULFIDE REDUCTASE SUBUNIT A"/>
    <property type="match status" value="1"/>
</dbReference>
<evidence type="ECO:0000313" key="9">
    <source>
        <dbReference type="Proteomes" id="UP000253383"/>
    </source>
</evidence>
<reference evidence="8 9" key="1">
    <citation type="submission" date="2018-07" db="EMBL/GenBank/DDBJ databases">
        <title>Genome analysis of Larkinella rosea.</title>
        <authorList>
            <person name="Zhou Z."/>
            <person name="Wang G."/>
        </authorList>
    </citation>
    <scope>NUCLEOTIDE SEQUENCE [LARGE SCALE GENOMIC DNA]</scope>
    <source>
        <strain evidence="9">zzj9</strain>
    </source>
</reference>
<dbReference type="GO" id="GO:0046872">
    <property type="term" value="F:metal ion binding"/>
    <property type="evidence" value="ECO:0007669"/>
    <property type="project" value="UniProtKB-KW"/>
</dbReference>
<evidence type="ECO:0000313" key="8">
    <source>
        <dbReference type="EMBL" id="RCR67327.1"/>
    </source>
</evidence>
<keyword evidence="2" id="KW-0479">Metal-binding</keyword>
<dbReference type="InterPro" id="IPR001119">
    <property type="entry name" value="SLH_dom"/>
</dbReference>
<keyword evidence="4" id="KW-0408">Iron</keyword>
<keyword evidence="5" id="KW-0411">Iron-sulfur</keyword>